<keyword evidence="1" id="KW-0472">Membrane</keyword>
<organism evidence="2 3">
    <name type="scientific">Sorangium cellulosum</name>
    <name type="common">Polyangium cellulosum</name>
    <dbReference type="NCBI Taxonomy" id="56"/>
    <lineage>
        <taxon>Bacteria</taxon>
        <taxon>Pseudomonadati</taxon>
        <taxon>Myxococcota</taxon>
        <taxon>Polyangia</taxon>
        <taxon>Polyangiales</taxon>
        <taxon>Polyangiaceae</taxon>
        <taxon>Sorangium</taxon>
    </lineage>
</organism>
<proteinExistence type="predicted"/>
<protein>
    <submittedName>
        <fullName evidence="2">Uncharacterized protein</fullName>
    </submittedName>
</protein>
<dbReference type="SUPFAM" id="SSF55486">
    <property type="entry name" value="Metalloproteases ('zincins'), catalytic domain"/>
    <property type="match status" value="1"/>
</dbReference>
<evidence type="ECO:0000313" key="2">
    <source>
        <dbReference type="EMBL" id="KYF52913.1"/>
    </source>
</evidence>
<name>A0A150PB63_SORCE</name>
<reference evidence="2 3" key="1">
    <citation type="submission" date="2014-02" db="EMBL/GenBank/DDBJ databases">
        <title>The small core and large imbalanced accessory genome model reveals a collaborative survival strategy of Sorangium cellulosum strains in nature.</title>
        <authorList>
            <person name="Han K."/>
            <person name="Peng R."/>
            <person name="Blom J."/>
            <person name="Li Y.-Z."/>
        </authorList>
    </citation>
    <scope>NUCLEOTIDE SEQUENCE [LARGE SCALE GENOMIC DNA]</scope>
    <source>
        <strain evidence="2 3">So0157-25</strain>
    </source>
</reference>
<keyword evidence="1" id="KW-1133">Transmembrane helix</keyword>
<keyword evidence="1" id="KW-0812">Transmembrane</keyword>
<evidence type="ECO:0000313" key="3">
    <source>
        <dbReference type="Proteomes" id="UP000075420"/>
    </source>
</evidence>
<sequence>MTSADEWGGCNGALRDSSLCDGRGAILFGVRGSQLCADPDVVTHELAHVWMHPMLGESRWALDAAGSSDDPAIIKEALADFYAAVKSGDPVWGEHSAFPAEAARSLRVKVVFPEARTGAAHNDSLALSSALWGVYTKGKDRFVEGLTRYLVHTASPPKALGPWARGLVVELQSMDPALAAMWQRAAEEHGLLLEERVLELNFGAMTRAHADGFLVPGRRDVPDAPLPRSVLQFGGQSPAAGRAILSLRAAAGAERDLEAVVRAGEPVDEATALGARAAFTRAGGRFEASLELPQGRYYVQITNRGEAAVLFDDLAIRLVEPAPTSASPGGGSPSNAMVVSVGLAAAGALAFAVLRSRFKKRAAAVSSRR</sequence>
<accession>A0A150PB63</accession>
<comment type="caution">
    <text evidence="2">The sequence shown here is derived from an EMBL/GenBank/DDBJ whole genome shotgun (WGS) entry which is preliminary data.</text>
</comment>
<evidence type="ECO:0000256" key="1">
    <source>
        <dbReference type="SAM" id="Phobius"/>
    </source>
</evidence>
<dbReference type="EMBL" id="JELY01002336">
    <property type="protein sequence ID" value="KYF52913.1"/>
    <property type="molecule type" value="Genomic_DNA"/>
</dbReference>
<feature type="transmembrane region" description="Helical" evidence="1">
    <location>
        <begin position="336"/>
        <end position="354"/>
    </location>
</feature>
<dbReference type="Proteomes" id="UP000075420">
    <property type="component" value="Unassembled WGS sequence"/>
</dbReference>
<gene>
    <name evidence="2" type="ORF">BE08_16270</name>
</gene>
<dbReference type="AlphaFoldDB" id="A0A150PB63"/>